<evidence type="ECO:0000313" key="2">
    <source>
        <dbReference type="EMBL" id="ABM92660.1"/>
    </source>
</evidence>
<accession>A3EYA9</accession>
<reference evidence="2 3" key="1">
    <citation type="journal article" date="2007" name="Science">
        <title>A virus in a fungus in a plant: three-way symbiosis required for thermal tolerance.</title>
        <authorList>
            <person name="Marquez L.M."/>
            <person name="Redman R.S."/>
            <person name="Rodriguez R.J."/>
            <person name="Roossinck M.J."/>
        </authorList>
    </citation>
    <scope>NUCLEOTIDE SEQUENCE [LARGE SCALE GENOMIC DNA]</scope>
</reference>
<feature type="compositionally biased region" description="Basic and acidic residues" evidence="1">
    <location>
        <begin position="230"/>
        <end position="250"/>
    </location>
</feature>
<protein>
    <submittedName>
        <fullName evidence="2">Uncharacterized protein</fullName>
    </submittedName>
</protein>
<dbReference type="SMR" id="A3EYA9"/>
<evidence type="ECO:0000256" key="1">
    <source>
        <dbReference type="SAM" id="MobiDB-lite"/>
    </source>
</evidence>
<organism evidence="2 3">
    <name type="scientific">Curvularia thermal tolerance virus</name>
    <dbReference type="NCBI Taxonomy" id="421976"/>
    <lineage>
        <taxon>Viruses</taxon>
        <taxon>Riboviria</taxon>
        <taxon>Orthornavirae</taxon>
        <taxon>Pisuviricota</taxon>
        <taxon>Duplopiviricetes</taxon>
        <taxon>Durnavirales</taxon>
        <taxon>Curvulaviridae</taxon>
        <taxon>Orthocurvulavirus</taxon>
        <taxon>Orthocurvulavirus curvulariae</taxon>
        <taxon>Curvularia orthocurvulavirus 1</taxon>
    </lineage>
</organism>
<dbReference type="GeneID" id="6391293"/>
<evidence type="ECO:0000313" key="3">
    <source>
        <dbReference type="Proteomes" id="UP000242480"/>
    </source>
</evidence>
<dbReference type="RefSeq" id="YP_001976145.1">
    <property type="nucleotide sequence ID" value="NC_010986.1"/>
</dbReference>
<dbReference type="Proteomes" id="UP000242480">
    <property type="component" value="Genome"/>
</dbReference>
<dbReference type="KEGG" id="vg:6391293"/>
<feature type="region of interest" description="Disordered" evidence="1">
    <location>
        <begin position="230"/>
        <end position="331"/>
    </location>
</feature>
<dbReference type="OrthoDB" id="30429at10239"/>
<name>A3EYA9_9VIRU</name>
<keyword evidence="3" id="KW-1185">Reference proteome</keyword>
<sequence length="331" mass="36315">MSGMKAPVSFLEKYGGATANVDFSEGPSLPAEVLPMPEPTDSLQTLSNKMRALAEVVERGASVARFTGMLGTPQGSRDAEEVGKLRMTDLEREMFDHWAAGGVLPPIDWDKDMKKAPSSGEGMRRAQRRAQALNMLYKTDKAQPQHVMWYQDTYATIIPLLVAVTKVIGAQTDFLSGQDKLTDNEVAEVQTIGRATGTTYATINAIQEEVHKLLANINRSKDVLQAREHAIKAKNPEYKKKRSPENDRRGLLGKRKIGVEVDFGQAPEPSRRARRDLAQGIRPRSVIEAAKATAESREKGKQPAKEGNGTPPTAGRRDGHFQLGGWQDTGV</sequence>
<feature type="compositionally biased region" description="Basic and acidic residues" evidence="1">
    <location>
        <begin position="294"/>
        <end position="304"/>
    </location>
</feature>
<proteinExistence type="predicted"/>
<dbReference type="EMBL" id="EF120985">
    <property type="protein sequence ID" value="ABM92660.1"/>
    <property type="molecule type" value="Genomic_RNA"/>
</dbReference>